<dbReference type="EMBL" id="FMJD01000006">
    <property type="protein sequence ID" value="SCM75417.1"/>
    <property type="molecule type" value="Genomic_DNA"/>
</dbReference>
<organism evidence="1">
    <name type="scientific">uncultured Pleomorphomonas sp</name>
    <dbReference type="NCBI Taxonomy" id="442121"/>
    <lineage>
        <taxon>Bacteria</taxon>
        <taxon>Pseudomonadati</taxon>
        <taxon>Pseudomonadota</taxon>
        <taxon>Alphaproteobacteria</taxon>
        <taxon>Hyphomicrobiales</taxon>
        <taxon>Pleomorphomonadaceae</taxon>
        <taxon>Pleomorphomonas</taxon>
        <taxon>environmental samples</taxon>
    </lineage>
</organism>
<evidence type="ECO:0000313" key="1">
    <source>
        <dbReference type="EMBL" id="SCM75417.1"/>
    </source>
</evidence>
<evidence type="ECO:0008006" key="2">
    <source>
        <dbReference type="Google" id="ProtNLM"/>
    </source>
</evidence>
<name>A0A212LD54_9HYPH</name>
<sequence length="166" mass="18652">MVAYSFAPMFAAQVEALTKSQTVRGDRQRHARVGEPVQLYAGMRTRQCRKLVADDPICDFVAPIRIYVPEPEAPYRRPLVPADQVRIEIMGRELNVAETIAFAIADGFGCVRVQCEDKIWRGSGEYGNSYASPVSCFGAWWWQDHGTGWWSGVLIRWAPAQEMANG</sequence>
<proteinExistence type="predicted"/>
<gene>
    <name evidence="1" type="ORF">KL86PLE_20085</name>
</gene>
<accession>A0A212LD54</accession>
<protein>
    <recommendedName>
        <fullName evidence="2">ASCH domain-containing protein</fullName>
    </recommendedName>
</protein>
<dbReference type="RefSeq" id="WP_288195800.1">
    <property type="nucleotide sequence ID" value="NZ_LT608334.1"/>
</dbReference>
<reference evidence="1" key="1">
    <citation type="submission" date="2016-08" db="EMBL/GenBank/DDBJ databases">
        <authorList>
            <person name="Seilhamer J.J."/>
        </authorList>
    </citation>
    <scope>NUCLEOTIDE SEQUENCE</scope>
    <source>
        <strain evidence="1">86</strain>
    </source>
</reference>
<dbReference type="AlphaFoldDB" id="A0A212LD54"/>